<name>A0A0T9QUX8_9GAMM</name>
<dbReference type="SUPFAM" id="SSF46785">
    <property type="entry name" value="Winged helix' DNA-binding domain"/>
    <property type="match status" value="1"/>
</dbReference>
<dbReference type="AlphaFoldDB" id="A0A0T9QUX8"/>
<organism evidence="3 4">
    <name type="scientific">Yersinia similis</name>
    <dbReference type="NCBI Taxonomy" id="367190"/>
    <lineage>
        <taxon>Bacteria</taxon>
        <taxon>Pseudomonadati</taxon>
        <taxon>Pseudomonadota</taxon>
        <taxon>Gammaproteobacteria</taxon>
        <taxon>Enterobacterales</taxon>
        <taxon>Yersiniaceae</taxon>
        <taxon>Yersinia</taxon>
    </lineage>
</organism>
<proteinExistence type="predicted"/>
<dbReference type="EMBL" id="CQBK01000022">
    <property type="protein sequence ID" value="CNI28851.1"/>
    <property type="molecule type" value="Genomic_DNA"/>
</dbReference>
<gene>
    <name evidence="3" type="ORF">ERS008667_02956</name>
</gene>
<protein>
    <submittedName>
        <fullName evidence="3">P fimbrial regulatory protein KS71A</fullName>
    </submittedName>
</protein>
<evidence type="ECO:0000256" key="1">
    <source>
        <dbReference type="ARBA" id="ARBA00023015"/>
    </source>
</evidence>
<dbReference type="InterPro" id="IPR036390">
    <property type="entry name" value="WH_DNA-bd_sf"/>
</dbReference>
<dbReference type="Proteomes" id="UP000038204">
    <property type="component" value="Unassembled WGS sequence"/>
</dbReference>
<evidence type="ECO:0000313" key="4">
    <source>
        <dbReference type="Proteomes" id="UP000038204"/>
    </source>
</evidence>
<dbReference type="Pfam" id="PF04703">
    <property type="entry name" value="FaeA"/>
    <property type="match status" value="1"/>
</dbReference>
<evidence type="ECO:0000256" key="2">
    <source>
        <dbReference type="ARBA" id="ARBA00023163"/>
    </source>
</evidence>
<evidence type="ECO:0000313" key="3">
    <source>
        <dbReference type="EMBL" id="CNI28851.1"/>
    </source>
</evidence>
<reference evidence="3 4" key="1">
    <citation type="submission" date="2015-03" db="EMBL/GenBank/DDBJ databases">
        <authorList>
            <person name="Murphy D."/>
        </authorList>
    </citation>
    <scope>NUCLEOTIDE SEQUENCE [LARGE SCALE GENOMIC DNA]</scope>
    <source>
        <strain evidence="3 4">Y233</strain>
    </source>
</reference>
<sequence>MMKDSIYDYIKSHQSEKTFWKTSEIATAFDLSSYLARYYLTQLCNEGKLQRPQNQRGKAVLWTIPDD</sequence>
<dbReference type="RefSeq" id="WP_025381234.1">
    <property type="nucleotide sequence ID" value="NZ_CABIHS010000038.1"/>
</dbReference>
<dbReference type="Gene3D" id="1.10.10.10">
    <property type="entry name" value="Winged helix-like DNA-binding domain superfamily/Winged helix DNA-binding domain"/>
    <property type="match status" value="1"/>
</dbReference>
<dbReference type="GO" id="GO:0006355">
    <property type="term" value="P:regulation of DNA-templated transcription"/>
    <property type="evidence" value="ECO:0007669"/>
    <property type="project" value="InterPro"/>
</dbReference>
<dbReference type="InterPro" id="IPR006793">
    <property type="entry name" value="FaeA"/>
</dbReference>
<keyword evidence="2" id="KW-0804">Transcription</keyword>
<keyword evidence="1" id="KW-0805">Transcription regulation</keyword>
<accession>A0A0T9QUX8</accession>
<dbReference type="InterPro" id="IPR036388">
    <property type="entry name" value="WH-like_DNA-bd_sf"/>
</dbReference>